<dbReference type="PANTHER" id="PTHR21366:SF14">
    <property type="entry name" value="GLYOXALASE DOMAIN-CONTAINING PROTEIN 5"/>
    <property type="match status" value="1"/>
</dbReference>
<dbReference type="InterPro" id="IPR050383">
    <property type="entry name" value="GlyoxalaseI/FosfomycinResist"/>
</dbReference>
<dbReference type="AlphaFoldDB" id="A0A927ECE1"/>
<dbReference type="EMBL" id="JACXWY010000017">
    <property type="protein sequence ID" value="MBD3848318.1"/>
    <property type="molecule type" value="Genomic_DNA"/>
</dbReference>
<evidence type="ECO:0000313" key="2">
    <source>
        <dbReference type="EMBL" id="MBD3848318.1"/>
    </source>
</evidence>
<dbReference type="SUPFAM" id="SSF54593">
    <property type="entry name" value="Glyoxalase/Bleomycin resistance protein/Dihydroxybiphenyl dioxygenase"/>
    <property type="match status" value="1"/>
</dbReference>
<dbReference type="InterPro" id="IPR004360">
    <property type="entry name" value="Glyas_Fos-R_dOase_dom"/>
</dbReference>
<evidence type="ECO:0000313" key="3">
    <source>
        <dbReference type="Proteomes" id="UP000619295"/>
    </source>
</evidence>
<organism evidence="2 3">
    <name type="scientific">Bosea spartocytisi</name>
    <dbReference type="NCBI Taxonomy" id="2773451"/>
    <lineage>
        <taxon>Bacteria</taxon>
        <taxon>Pseudomonadati</taxon>
        <taxon>Pseudomonadota</taxon>
        <taxon>Alphaproteobacteria</taxon>
        <taxon>Hyphomicrobiales</taxon>
        <taxon>Boseaceae</taxon>
        <taxon>Bosea</taxon>
    </lineage>
</organism>
<dbReference type="Gene3D" id="3.10.180.10">
    <property type="entry name" value="2,3-Dihydroxybiphenyl 1,2-Dioxygenase, domain 1"/>
    <property type="match status" value="1"/>
</dbReference>
<gene>
    <name evidence="2" type="ORF">IED13_21685</name>
</gene>
<comment type="caution">
    <text evidence="2">The sequence shown here is derived from an EMBL/GenBank/DDBJ whole genome shotgun (WGS) entry which is preliminary data.</text>
</comment>
<evidence type="ECO:0000259" key="1">
    <source>
        <dbReference type="PROSITE" id="PS51819"/>
    </source>
</evidence>
<reference evidence="2" key="1">
    <citation type="submission" date="2020-09" db="EMBL/GenBank/DDBJ databases">
        <title>Bosea spartocytisi sp. nov. a root nodule endophyte of Spartocytisus supranubius in the high mountain ecosystem fo the Teide National Park (Canary Islands, Spain).</title>
        <authorList>
            <person name="Pulido-Suarez L."/>
            <person name="Peix A."/>
            <person name="Igual J.M."/>
            <person name="Socas-Perez N."/>
            <person name="Velazquez E."/>
            <person name="Flores-Felix J.D."/>
            <person name="Leon-Barrios M."/>
        </authorList>
    </citation>
    <scope>NUCLEOTIDE SEQUENCE</scope>
    <source>
        <strain evidence="2">SSUT16</strain>
    </source>
</reference>
<dbReference type="InterPro" id="IPR037523">
    <property type="entry name" value="VOC_core"/>
</dbReference>
<name>A0A927ECE1_9HYPH</name>
<accession>A0A927ECE1</accession>
<protein>
    <submittedName>
        <fullName evidence="2">VOC family protein</fullName>
    </submittedName>
</protein>
<dbReference type="PANTHER" id="PTHR21366">
    <property type="entry name" value="GLYOXALASE FAMILY PROTEIN"/>
    <property type="match status" value="1"/>
</dbReference>
<sequence>MAPQEERMDIIKPAFHHVTFKTSRLAEMVAWYGRVVGATPNFQDANNAWTTNDAANHRVAFLSAPGLGDDPDKRSHNGMHHSAFEYESFDDLMSSYARLRDEGILPAFSLDHGMTISIYYRDPEGNFVELQCDTYGDWKQSSEWMRTSTDFKANPIGTFFDPERVYQAHRAGSGFDALHAGMRKGDYEPAGAPPDLGLPV</sequence>
<dbReference type="Pfam" id="PF00903">
    <property type="entry name" value="Glyoxalase"/>
    <property type="match status" value="1"/>
</dbReference>
<dbReference type="PROSITE" id="PS51819">
    <property type="entry name" value="VOC"/>
    <property type="match status" value="1"/>
</dbReference>
<feature type="domain" description="VOC" evidence="1">
    <location>
        <begin position="14"/>
        <end position="133"/>
    </location>
</feature>
<dbReference type="InterPro" id="IPR029068">
    <property type="entry name" value="Glyas_Bleomycin-R_OHBP_Dase"/>
</dbReference>
<proteinExistence type="predicted"/>
<dbReference type="Proteomes" id="UP000619295">
    <property type="component" value="Unassembled WGS sequence"/>
</dbReference>
<keyword evidence="3" id="KW-1185">Reference proteome</keyword>